<dbReference type="InterPro" id="IPR023058">
    <property type="entry name" value="PPIase_PpiC_CS"/>
</dbReference>
<keyword evidence="1" id="KW-0697">Rotamase</keyword>
<proteinExistence type="predicted"/>
<dbReference type="PROSITE" id="PS50198">
    <property type="entry name" value="PPIC_PPIASE_2"/>
    <property type="match status" value="1"/>
</dbReference>
<name>A0A926EWG9_9FIRM</name>
<comment type="caution">
    <text evidence="3">The sequence shown here is derived from an EMBL/GenBank/DDBJ whole genome shotgun (WGS) entry which is preliminary data.</text>
</comment>
<keyword evidence="4" id="KW-1185">Reference proteome</keyword>
<sequence length="249" mass="28617">MSENKLVAVVNGKEITQGDVLKFLNDLGPQVAMQFQSPDGIKRVIDELVNQELLYLEAVENKIEKDEEFQDILNQTKITLLKSYALGKLINEEEVTETEVEEFYNEHRDHYKKPETVVASHILVDNEEKAQEILKEIEEGLSFEEAASKYSSCPSKEQGGNLGEFGKGQMVPEFEAKAFEMEIDTISEPVKTQFGYHIIKLNGKNPSRVRDLEEVKDEIYQQALRLKQQEKYLDKINELKGKYEVKIVE</sequence>
<feature type="domain" description="PpiC" evidence="2">
    <location>
        <begin position="114"/>
        <end position="203"/>
    </location>
</feature>
<dbReference type="Proteomes" id="UP000601522">
    <property type="component" value="Unassembled WGS sequence"/>
</dbReference>
<dbReference type="InterPro" id="IPR050245">
    <property type="entry name" value="PrsA_foldase"/>
</dbReference>
<dbReference type="Gene3D" id="3.10.50.40">
    <property type="match status" value="1"/>
</dbReference>
<dbReference type="GO" id="GO:0003755">
    <property type="term" value="F:peptidyl-prolyl cis-trans isomerase activity"/>
    <property type="evidence" value="ECO:0007669"/>
    <property type="project" value="UniProtKB-KW"/>
</dbReference>
<dbReference type="SUPFAM" id="SSF109998">
    <property type="entry name" value="Triger factor/SurA peptide-binding domain-like"/>
    <property type="match status" value="1"/>
</dbReference>
<protein>
    <submittedName>
        <fullName evidence="3">Peptidyl-prolyl cis-trans isomerase</fullName>
    </submittedName>
</protein>
<dbReference type="PANTHER" id="PTHR47245">
    <property type="entry name" value="PEPTIDYLPROLYL ISOMERASE"/>
    <property type="match status" value="1"/>
</dbReference>
<dbReference type="PANTHER" id="PTHR47245:SF2">
    <property type="entry name" value="PEPTIDYL-PROLYL CIS-TRANS ISOMERASE HP_0175-RELATED"/>
    <property type="match status" value="1"/>
</dbReference>
<dbReference type="AlphaFoldDB" id="A0A926EWG9"/>
<dbReference type="Pfam" id="PF13145">
    <property type="entry name" value="Rotamase_2"/>
    <property type="match status" value="1"/>
</dbReference>
<evidence type="ECO:0000313" key="4">
    <source>
        <dbReference type="Proteomes" id="UP000601522"/>
    </source>
</evidence>
<dbReference type="RefSeq" id="WP_249322419.1">
    <property type="nucleotide sequence ID" value="NZ_JACRTK010000001.1"/>
</dbReference>
<organism evidence="3 4">
    <name type="scientific">Wansuia hejianensis</name>
    <dbReference type="NCBI Taxonomy" id="2763667"/>
    <lineage>
        <taxon>Bacteria</taxon>
        <taxon>Bacillati</taxon>
        <taxon>Bacillota</taxon>
        <taxon>Clostridia</taxon>
        <taxon>Lachnospirales</taxon>
        <taxon>Lachnospiraceae</taxon>
        <taxon>Wansuia</taxon>
    </lineage>
</organism>
<evidence type="ECO:0000313" key="3">
    <source>
        <dbReference type="EMBL" id="MBC8589598.1"/>
    </source>
</evidence>
<reference evidence="3 4" key="1">
    <citation type="submission" date="2020-08" db="EMBL/GenBank/DDBJ databases">
        <title>Genome public.</title>
        <authorList>
            <person name="Liu C."/>
            <person name="Sun Q."/>
        </authorList>
    </citation>
    <scope>NUCLEOTIDE SEQUENCE [LARGE SCALE GENOMIC DNA]</scope>
    <source>
        <strain evidence="3 4">NSJ-26</strain>
    </source>
</reference>
<gene>
    <name evidence="3" type="ORF">H8689_00365</name>
</gene>
<evidence type="ECO:0000259" key="2">
    <source>
        <dbReference type="PROSITE" id="PS50198"/>
    </source>
</evidence>
<dbReference type="Gene3D" id="1.10.8.1040">
    <property type="match status" value="1"/>
</dbReference>
<dbReference type="SUPFAM" id="SSF54534">
    <property type="entry name" value="FKBP-like"/>
    <property type="match status" value="1"/>
</dbReference>
<keyword evidence="1 3" id="KW-0413">Isomerase</keyword>
<dbReference type="EMBL" id="JACRTK010000001">
    <property type="protein sequence ID" value="MBC8589598.1"/>
    <property type="molecule type" value="Genomic_DNA"/>
</dbReference>
<accession>A0A926EWG9</accession>
<dbReference type="InterPro" id="IPR000297">
    <property type="entry name" value="PPIase_PpiC"/>
</dbReference>
<dbReference type="InterPro" id="IPR027304">
    <property type="entry name" value="Trigger_fact/SurA_dom_sf"/>
</dbReference>
<dbReference type="InterPro" id="IPR046357">
    <property type="entry name" value="PPIase_dom_sf"/>
</dbReference>
<evidence type="ECO:0000256" key="1">
    <source>
        <dbReference type="PROSITE-ProRule" id="PRU00278"/>
    </source>
</evidence>
<dbReference type="PROSITE" id="PS01096">
    <property type="entry name" value="PPIC_PPIASE_1"/>
    <property type="match status" value="1"/>
</dbReference>